<evidence type="ECO:0000256" key="1">
    <source>
        <dbReference type="SAM" id="SignalP"/>
    </source>
</evidence>
<evidence type="ECO:0000313" key="2">
    <source>
        <dbReference type="EMBL" id="RTR38613.1"/>
    </source>
</evidence>
<proteinExistence type="predicted"/>
<dbReference type="Proteomes" id="UP000267448">
    <property type="component" value="Unassembled WGS sequence"/>
</dbReference>
<keyword evidence="3" id="KW-1185">Reference proteome</keyword>
<evidence type="ECO:0000313" key="3">
    <source>
        <dbReference type="Proteomes" id="UP000267448"/>
    </source>
</evidence>
<feature type="signal peptide" evidence="1">
    <location>
        <begin position="1"/>
        <end position="18"/>
    </location>
</feature>
<dbReference type="RefSeq" id="WP_126520844.1">
    <property type="nucleotide sequence ID" value="NZ_RXNU01000006.1"/>
</dbReference>
<feature type="chain" id="PRO_5019249663" evidence="1">
    <location>
        <begin position="19"/>
        <end position="549"/>
    </location>
</feature>
<dbReference type="OrthoDB" id="7060410at2"/>
<gene>
    <name evidence="2" type="ORF">EKG38_14005</name>
</gene>
<dbReference type="AlphaFoldDB" id="A0A431WT33"/>
<accession>A0A431WT33</accession>
<keyword evidence="1" id="KW-0732">Signal</keyword>
<reference evidence="2 3" key="1">
    <citation type="submission" date="2018-12" db="EMBL/GenBank/DDBJ databases">
        <authorList>
            <person name="Yu L."/>
        </authorList>
    </citation>
    <scope>NUCLEOTIDE SEQUENCE [LARGE SCALE GENOMIC DNA]</scope>
    <source>
        <strain evidence="2 3">HAW-EB2</strain>
    </source>
</reference>
<dbReference type="PROSITE" id="PS51257">
    <property type="entry name" value="PROKAR_LIPOPROTEIN"/>
    <property type="match status" value="1"/>
</dbReference>
<organism evidence="2 3">
    <name type="scientific">Shewanella canadensis</name>
    <dbReference type="NCBI Taxonomy" id="271096"/>
    <lineage>
        <taxon>Bacteria</taxon>
        <taxon>Pseudomonadati</taxon>
        <taxon>Pseudomonadota</taxon>
        <taxon>Gammaproteobacteria</taxon>
        <taxon>Alteromonadales</taxon>
        <taxon>Shewanellaceae</taxon>
        <taxon>Shewanella</taxon>
    </lineage>
</organism>
<name>A0A431WT33_9GAMM</name>
<dbReference type="EMBL" id="RXNU01000006">
    <property type="protein sequence ID" value="RTR38613.1"/>
    <property type="molecule type" value="Genomic_DNA"/>
</dbReference>
<sequence length="549" mass="60558">MKRLILASLVATALTACGGSDSSEPETPVVPEPEVPVISFTCTNPAPKGFEASCVADGFDVVEFKIDDTYQGVVKDPRVEGNTFYFTPTKGERIQVWAMETSTTGYVEVVSFSGEDITEPDQGITSGKVILKSLNINKYKAIGTTAVTRQRSAGHTPTISVGITNDNTVEPVEPEYGILPVEGEEQDLSPICTEPAPIKIERINDIGGDWSLALVNVPDVLEDCEAVRYATRYFISHPELGAFEYPDGYSPEYAYQDNNNVITPYLVKAKGSRNAGDNPLVIASGRQGVEVKLGMYELVLPKSVEEIPQLKTLVPNFSPNFWRDETWALKHEGYVYYVAAGNLVNKVNIETGKIVNSWTSEYVDTPFVFKGKVYMAILGDTHVELLEDGQLGERLPIPNDSQFSNAYAVQYVVDDRYIIGNRCNVWDMDAWTAVQPQNSGGNGDMEIKDGILFCSGLNYPTGMDGDTSQRFGGTSIRLGEVVALQQQLHPVVDEITESLKLQAPFINYQFSKNSVYEKDTITFNLITGEELIETHYYEGDKVVDFTPVN</sequence>
<protein>
    <submittedName>
        <fullName evidence="2">Uncharacterized protein</fullName>
    </submittedName>
</protein>
<comment type="caution">
    <text evidence="2">The sequence shown here is derived from an EMBL/GenBank/DDBJ whole genome shotgun (WGS) entry which is preliminary data.</text>
</comment>